<keyword evidence="3" id="KW-1185">Reference proteome</keyword>
<proteinExistence type="predicted"/>
<protein>
    <submittedName>
        <fullName evidence="2">Uncharacterized protein</fullName>
    </submittedName>
</protein>
<comment type="caution">
    <text evidence="2">The sequence shown here is derived from an EMBL/GenBank/DDBJ whole genome shotgun (WGS) entry which is preliminary data.</text>
</comment>
<sequence>MDIASLLSPEKGGDIGAPLQASQVSTTPMNSVPTRSNQWLRNTNSTVLKSADESDAFLENIGSVDKLIAQSSSNMDKVMLNSSRDGSQNKTHNDKILPSLSDKNSLAARSSKQSSNLVFDLGLDIYYKMDKMKDIRKITRLWIKEVPGARLYSARLGFWKEKCDSWWFFLSEHSTEKFKLETWTEARIQNVFMILGKDRELIR</sequence>
<dbReference type="EMBL" id="PQXN01000084">
    <property type="protein sequence ID" value="TGO55937.1"/>
    <property type="molecule type" value="Genomic_DNA"/>
</dbReference>
<feature type="region of interest" description="Disordered" evidence="1">
    <location>
        <begin position="78"/>
        <end position="98"/>
    </location>
</feature>
<dbReference type="OrthoDB" id="10364122at2759"/>
<evidence type="ECO:0000313" key="3">
    <source>
        <dbReference type="Proteomes" id="UP000297527"/>
    </source>
</evidence>
<evidence type="ECO:0000313" key="2">
    <source>
        <dbReference type="EMBL" id="TGO55937.1"/>
    </source>
</evidence>
<gene>
    <name evidence="2" type="ORF">BCON_0084g00050</name>
</gene>
<reference evidence="2 3" key="1">
    <citation type="submission" date="2017-12" db="EMBL/GenBank/DDBJ databases">
        <title>Comparative genomics of Botrytis spp.</title>
        <authorList>
            <person name="Valero-Jimenez C.A."/>
            <person name="Tapia P."/>
            <person name="Veloso J."/>
            <person name="Silva-Moreno E."/>
            <person name="Staats M."/>
            <person name="Valdes J.H."/>
            <person name="Van Kan J.A.L."/>
        </authorList>
    </citation>
    <scope>NUCLEOTIDE SEQUENCE [LARGE SCALE GENOMIC DNA]</scope>
    <source>
        <strain evidence="2 3">MUCL11595</strain>
    </source>
</reference>
<dbReference type="Proteomes" id="UP000297527">
    <property type="component" value="Unassembled WGS sequence"/>
</dbReference>
<evidence type="ECO:0000256" key="1">
    <source>
        <dbReference type="SAM" id="MobiDB-lite"/>
    </source>
</evidence>
<feature type="region of interest" description="Disordered" evidence="1">
    <location>
        <begin position="1"/>
        <end position="37"/>
    </location>
</feature>
<organism evidence="2 3">
    <name type="scientific">Botryotinia convoluta</name>
    <dbReference type="NCBI Taxonomy" id="54673"/>
    <lineage>
        <taxon>Eukaryota</taxon>
        <taxon>Fungi</taxon>
        <taxon>Dikarya</taxon>
        <taxon>Ascomycota</taxon>
        <taxon>Pezizomycotina</taxon>
        <taxon>Leotiomycetes</taxon>
        <taxon>Helotiales</taxon>
        <taxon>Sclerotiniaceae</taxon>
        <taxon>Botryotinia</taxon>
    </lineage>
</organism>
<dbReference type="AlphaFoldDB" id="A0A4Z1IH22"/>
<name>A0A4Z1IH22_9HELO</name>
<feature type="compositionally biased region" description="Polar residues" evidence="1">
    <location>
        <begin position="78"/>
        <end position="90"/>
    </location>
</feature>
<accession>A0A4Z1IH22</accession>
<feature type="compositionally biased region" description="Polar residues" evidence="1">
    <location>
        <begin position="20"/>
        <end position="37"/>
    </location>
</feature>